<dbReference type="PANTHER" id="PTHR42920:SF26">
    <property type="entry name" value="OS03G0707200 PROTEIN"/>
    <property type="match status" value="1"/>
</dbReference>
<keyword evidence="5 7" id="KW-1133">Transmembrane helix</keyword>
<accession>A0AA38G7T7</accession>
<keyword evidence="4 7" id="KW-0812">Transmembrane</keyword>
<evidence type="ECO:0000256" key="7">
    <source>
        <dbReference type="SAM" id="Phobius"/>
    </source>
</evidence>
<feature type="transmembrane region" description="Helical" evidence="7">
    <location>
        <begin position="374"/>
        <end position="393"/>
    </location>
</feature>
<feature type="domain" description="EamA" evidence="8">
    <location>
        <begin position="238"/>
        <end position="389"/>
    </location>
</feature>
<dbReference type="EMBL" id="JAHRHJ020000005">
    <property type="protein sequence ID" value="KAH9316708.1"/>
    <property type="molecule type" value="Genomic_DNA"/>
</dbReference>
<dbReference type="InterPro" id="IPR051258">
    <property type="entry name" value="Diverse_Substrate_Transporter"/>
</dbReference>
<evidence type="ECO:0000256" key="5">
    <source>
        <dbReference type="ARBA" id="ARBA00022989"/>
    </source>
</evidence>
<dbReference type="SUPFAM" id="SSF103481">
    <property type="entry name" value="Multidrug resistance efflux transporter EmrE"/>
    <property type="match status" value="2"/>
</dbReference>
<keyword evidence="10" id="KW-1185">Reference proteome</keyword>
<evidence type="ECO:0000256" key="3">
    <source>
        <dbReference type="ARBA" id="ARBA00022475"/>
    </source>
</evidence>
<dbReference type="PANTHER" id="PTHR42920">
    <property type="entry name" value="OS03G0707200 PROTEIN-RELATED"/>
    <property type="match status" value="1"/>
</dbReference>
<organism evidence="9 10">
    <name type="scientific">Taxus chinensis</name>
    <name type="common">Chinese yew</name>
    <name type="synonym">Taxus wallichiana var. chinensis</name>
    <dbReference type="NCBI Taxonomy" id="29808"/>
    <lineage>
        <taxon>Eukaryota</taxon>
        <taxon>Viridiplantae</taxon>
        <taxon>Streptophyta</taxon>
        <taxon>Embryophyta</taxon>
        <taxon>Tracheophyta</taxon>
        <taxon>Spermatophyta</taxon>
        <taxon>Pinopsida</taxon>
        <taxon>Pinidae</taxon>
        <taxon>Conifers II</taxon>
        <taxon>Cupressales</taxon>
        <taxon>Taxaceae</taxon>
        <taxon>Taxus</taxon>
    </lineage>
</organism>
<feature type="transmembrane region" description="Helical" evidence="7">
    <location>
        <begin position="189"/>
        <end position="207"/>
    </location>
</feature>
<dbReference type="InterPro" id="IPR000620">
    <property type="entry name" value="EamA_dom"/>
</dbReference>
<gene>
    <name evidence="9" type="ORF">KI387_025335</name>
</gene>
<protein>
    <recommendedName>
        <fullName evidence="8">EamA domain-containing protein</fullName>
    </recommendedName>
</protein>
<dbReference type="InterPro" id="IPR037185">
    <property type="entry name" value="EmrE-like"/>
</dbReference>
<comment type="subcellular location">
    <subcellularLocation>
        <location evidence="1">Cell membrane</location>
        <topology evidence="1">Multi-pass membrane protein</topology>
    </subcellularLocation>
</comment>
<dbReference type="AlphaFoldDB" id="A0AA38G7T7"/>
<comment type="caution">
    <text evidence="9">The sequence shown here is derived from an EMBL/GenBank/DDBJ whole genome shotgun (WGS) entry which is preliminary data.</text>
</comment>
<evidence type="ECO:0000259" key="8">
    <source>
        <dbReference type="Pfam" id="PF00892"/>
    </source>
</evidence>
<evidence type="ECO:0000313" key="9">
    <source>
        <dbReference type="EMBL" id="KAH9316708.1"/>
    </source>
</evidence>
<sequence length="436" mass="48007">MPIQNSVFRLLITAESSSSFSGKRKKKPSSEVGFSKQFLEVGLSKPSISEKKVLLLTKEKETVVADFLNQKENESDSNGGNFFSQNVGLKKKGKLDSPSRKIVGIVVLNILTFIYASNIPVVKEVEAVLDPSLFSVVRFTIATVPFIPFMFQTWKDTSIRMAGLELGLWVSGGYLLQGIGLLTSDAGRASFIAALTVIVVPLLDGLLGTRIPKLTWFGSTVALLGIALLESSGSPVTIGDFWNLLSAIFFGIHMLRTEHFSRNTRADKCLGLLGYEILVIAFVSAIWYLWGSDTFNFFNMHLEDINWTDSWQKVVALPWLPIIYTGIFSTGFCLWAELAAMRDVTATDTAIIYGLEPLWGAAFAWILLGERWGPTGWLGALLIVGGSFTVQLFGSSPEKLSIPPSTQVDYQNTLNETKHKLNVDVAQRTRSKDSKG</sequence>
<keyword evidence="6 7" id="KW-0472">Membrane</keyword>
<evidence type="ECO:0000256" key="1">
    <source>
        <dbReference type="ARBA" id="ARBA00004651"/>
    </source>
</evidence>
<feature type="domain" description="EamA" evidence="8">
    <location>
        <begin position="104"/>
        <end position="229"/>
    </location>
</feature>
<dbReference type="Pfam" id="PF00892">
    <property type="entry name" value="EamA"/>
    <property type="match status" value="2"/>
</dbReference>
<evidence type="ECO:0000256" key="4">
    <source>
        <dbReference type="ARBA" id="ARBA00022692"/>
    </source>
</evidence>
<feature type="transmembrane region" description="Helical" evidence="7">
    <location>
        <begin position="350"/>
        <end position="368"/>
    </location>
</feature>
<evidence type="ECO:0000256" key="2">
    <source>
        <dbReference type="ARBA" id="ARBA00007635"/>
    </source>
</evidence>
<proteinExistence type="inferred from homology"/>
<comment type="similarity">
    <text evidence="2">Belongs to the drug/metabolite transporter (DMT) superfamily. Plant drug/metabolite exporter (P-DME) (TC 2.A.7.4) family.</text>
</comment>
<reference evidence="9 10" key="1">
    <citation type="journal article" date="2021" name="Nat. Plants">
        <title>The Taxus genome provides insights into paclitaxel biosynthesis.</title>
        <authorList>
            <person name="Xiong X."/>
            <person name="Gou J."/>
            <person name="Liao Q."/>
            <person name="Li Y."/>
            <person name="Zhou Q."/>
            <person name="Bi G."/>
            <person name="Li C."/>
            <person name="Du R."/>
            <person name="Wang X."/>
            <person name="Sun T."/>
            <person name="Guo L."/>
            <person name="Liang H."/>
            <person name="Lu P."/>
            <person name="Wu Y."/>
            <person name="Zhang Z."/>
            <person name="Ro D.K."/>
            <person name="Shang Y."/>
            <person name="Huang S."/>
            <person name="Yan J."/>
        </authorList>
    </citation>
    <scope>NUCLEOTIDE SEQUENCE [LARGE SCALE GENOMIC DNA]</scope>
    <source>
        <strain evidence="9">Ta-2019</strain>
    </source>
</reference>
<feature type="transmembrane region" description="Helical" evidence="7">
    <location>
        <begin position="269"/>
        <end position="290"/>
    </location>
</feature>
<feature type="transmembrane region" description="Helical" evidence="7">
    <location>
        <begin position="102"/>
        <end position="121"/>
    </location>
</feature>
<feature type="transmembrane region" description="Helical" evidence="7">
    <location>
        <begin position="133"/>
        <end position="151"/>
    </location>
</feature>
<dbReference type="Proteomes" id="UP000824469">
    <property type="component" value="Unassembled WGS sequence"/>
</dbReference>
<dbReference type="GO" id="GO:0005886">
    <property type="term" value="C:plasma membrane"/>
    <property type="evidence" value="ECO:0007669"/>
    <property type="project" value="UniProtKB-SubCell"/>
</dbReference>
<dbReference type="OMA" id="WFLFKDS"/>
<evidence type="ECO:0000313" key="10">
    <source>
        <dbReference type="Proteomes" id="UP000824469"/>
    </source>
</evidence>
<feature type="transmembrane region" description="Helical" evidence="7">
    <location>
        <begin position="316"/>
        <end position="338"/>
    </location>
</feature>
<keyword evidence="3" id="KW-1003">Cell membrane</keyword>
<name>A0AA38G7T7_TAXCH</name>
<evidence type="ECO:0000256" key="6">
    <source>
        <dbReference type="ARBA" id="ARBA00023136"/>
    </source>
</evidence>